<dbReference type="RefSeq" id="WP_211863555.1">
    <property type="nucleotide sequence ID" value="NZ_JAAEDM010000060.1"/>
</dbReference>
<dbReference type="InterPro" id="IPR001128">
    <property type="entry name" value="Cyt_P450"/>
</dbReference>
<organism evidence="7 8">
    <name type="scientific">Neoroseomonas soli</name>
    <dbReference type="NCBI Taxonomy" id="1081025"/>
    <lineage>
        <taxon>Bacteria</taxon>
        <taxon>Pseudomonadati</taxon>
        <taxon>Pseudomonadota</taxon>
        <taxon>Alphaproteobacteria</taxon>
        <taxon>Acetobacterales</taxon>
        <taxon>Acetobacteraceae</taxon>
        <taxon>Neoroseomonas</taxon>
    </lineage>
</organism>
<dbReference type="InterPro" id="IPR036396">
    <property type="entry name" value="Cyt_P450_sf"/>
</dbReference>
<keyword evidence="8" id="KW-1185">Reference proteome</keyword>
<comment type="caution">
    <text evidence="7">The sequence shown here is derived from an EMBL/GenBank/DDBJ whole genome shotgun (WGS) entry which is preliminary data.</text>
</comment>
<keyword evidence="3 5" id="KW-0479">Metal-binding</keyword>
<dbReference type="Proteomes" id="UP001138751">
    <property type="component" value="Unassembled WGS sequence"/>
</dbReference>
<dbReference type="PRINTS" id="PR00465">
    <property type="entry name" value="EP450IV"/>
</dbReference>
<dbReference type="GO" id="GO:0020037">
    <property type="term" value="F:heme binding"/>
    <property type="evidence" value="ECO:0007669"/>
    <property type="project" value="InterPro"/>
</dbReference>
<dbReference type="GO" id="GO:0004497">
    <property type="term" value="F:monooxygenase activity"/>
    <property type="evidence" value="ECO:0007669"/>
    <property type="project" value="UniProtKB-KW"/>
</dbReference>
<dbReference type="EMBL" id="JAAEDM010000060">
    <property type="protein sequence ID" value="MBR0673143.1"/>
    <property type="molecule type" value="Genomic_DNA"/>
</dbReference>
<gene>
    <name evidence="7" type="ORF">GXW76_18350</name>
</gene>
<evidence type="ECO:0000256" key="1">
    <source>
        <dbReference type="ARBA" id="ARBA00001971"/>
    </source>
</evidence>
<dbReference type="PANTHER" id="PTHR24305">
    <property type="entry name" value="CYTOCHROME P450"/>
    <property type="match status" value="1"/>
</dbReference>
<feature type="binding site" description="axial binding residue" evidence="5">
    <location>
        <position position="401"/>
    </location>
    <ligand>
        <name>heme</name>
        <dbReference type="ChEBI" id="CHEBI:30413"/>
    </ligand>
    <ligandPart>
        <name>Fe</name>
        <dbReference type="ChEBI" id="CHEBI:18248"/>
    </ligandPart>
</feature>
<keyword evidence="6" id="KW-0560">Oxidoreductase</keyword>
<dbReference type="PANTHER" id="PTHR24305:SF166">
    <property type="entry name" value="CYTOCHROME P450 12A4, MITOCHONDRIAL-RELATED"/>
    <property type="match status" value="1"/>
</dbReference>
<sequence length="453" mass="49888">MSDLAADFIPPMPAPAGRAPSALTGLLRARRDVLSIFPADAYRRQVFSTRLPGRLILVANTPEVVREVFVTKHDTYQRKSRFLEDALRPVVGGSCFIAWGNDWAERREAVSPPLHPSGLAQFHPCYVQAAEETAEDFARATGPVDVAAAFATGITRVLLLAVFGPDVPREEAAVIAETFTAYQDAAEVVDLLGLMGLPDMLGWLTRRRANRLARELRGRVGRLLEAAGPDGGTPLLRALRAAHRPDGSKVLTGERLLDEVVMFLLAGAEGAAITLTWTTMLAALHPATADRVAEELAILPPGPPAFDALPRLTYMRAVIQESMRLYPPVAVFARQAVKPDRIRRWDVRKDDIVLAVPWLLHRHEHLWDAPNAFRPERFLGDAARQRQRFSYLPFGIGPRICAGAAFGMTEVSVFAATLFRRFRFALAPGFTPQPNCRLALRPKGGMHLLVSPR</sequence>
<keyword evidence="4 5" id="KW-0408">Iron</keyword>
<accession>A0A9X9X164</accession>
<dbReference type="InterPro" id="IPR002403">
    <property type="entry name" value="Cyt_P450_E_grp-IV"/>
</dbReference>
<dbReference type="PROSITE" id="PS00086">
    <property type="entry name" value="CYTOCHROME_P450"/>
    <property type="match status" value="1"/>
</dbReference>
<name>A0A9X9X164_9PROT</name>
<dbReference type="GO" id="GO:0016705">
    <property type="term" value="F:oxidoreductase activity, acting on paired donors, with incorporation or reduction of molecular oxygen"/>
    <property type="evidence" value="ECO:0007669"/>
    <property type="project" value="InterPro"/>
</dbReference>
<evidence type="ECO:0000256" key="6">
    <source>
        <dbReference type="RuleBase" id="RU000461"/>
    </source>
</evidence>
<dbReference type="Pfam" id="PF00067">
    <property type="entry name" value="p450"/>
    <property type="match status" value="1"/>
</dbReference>
<dbReference type="SUPFAM" id="SSF48264">
    <property type="entry name" value="Cytochrome P450"/>
    <property type="match status" value="1"/>
</dbReference>
<comment type="cofactor">
    <cofactor evidence="1 5">
        <name>heme</name>
        <dbReference type="ChEBI" id="CHEBI:30413"/>
    </cofactor>
</comment>
<keyword evidence="5 6" id="KW-0349">Heme</keyword>
<protein>
    <submittedName>
        <fullName evidence="7">Cytochrome P450</fullName>
    </submittedName>
</protein>
<dbReference type="AlphaFoldDB" id="A0A9X9X164"/>
<evidence type="ECO:0000313" key="7">
    <source>
        <dbReference type="EMBL" id="MBR0673143.1"/>
    </source>
</evidence>
<evidence type="ECO:0000256" key="4">
    <source>
        <dbReference type="ARBA" id="ARBA00023004"/>
    </source>
</evidence>
<dbReference type="InterPro" id="IPR017972">
    <property type="entry name" value="Cyt_P450_CS"/>
</dbReference>
<keyword evidence="6" id="KW-0503">Monooxygenase</keyword>
<evidence type="ECO:0000256" key="2">
    <source>
        <dbReference type="ARBA" id="ARBA00010617"/>
    </source>
</evidence>
<evidence type="ECO:0000313" key="8">
    <source>
        <dbReference type="Proteomes" id="UP001138751"/>
    </source>
</evidence>
<dbReference type="PRINTS" id="PR00385">
    <property type="entry name" value="P450"/>
</dbReference>
<dbReference type="InterPro" id="IPR050121">
    <property type="entry name" value="Cytochrome_P450_monoxygenase"/>
</dbReference>
<dbReference type="GO" id="GO:0005506">
    <property type="term" value="F:iron ion binding"/>
    <property type="evidence" value="ECO:0007669"/>
    <property type="project" value="InterPro"/>
</dbReference>
<comment type="similarity">
    <text evidence="2 6">Belongs to the cytochrome P450 family.</text>
</comment>
<reference evidence="7" key="2">
    <citation type="journal article" date="2021" name="Syst. Appl. Microbiol.">
        <title>Roseomonas hellenica sp. nov., isolated from roots of wild-growing Alkanna tinctoria.</title>
        <authorList>
            <person name="Rat A."/>
            <person name="Naranjo H.D."/>
            <person name="Lebbe L."/>
            <person name="Cnockaert M."/>
            <person name="Krigas N."/>
            <person name="Grigoriadou K."/>
            <person name="Maloupa E."/>
            <person name="Willems A."/>
        </authorList>
    </citation>
    <scope>NUCLEOTIDE SEQUENCE</scope>
    <source>
        <strain evidence="7">LMG 31231</strain>
    </source>
</reference>
<reference evidence="7" key="1">
    <citation type="submission" date="2020-01" db="EMBL/GenBank/DDBJ databases">
        <authorList>
            <person name="Rat A."/>
        </authorList>
    </citation>
    <scope>NUCLEOTIDE SEQUENCE</scope>
    <source>
        <strain evidence="7">LMG 31231</strain>
    </source>
</reference>
<dbReference type="Gene3D" id="1.10.630.10">
    <property type="entry name" value="Cytochrome P450"/>
    <property type="match status" value="1"/>
</dbReference>
<evidence type="ECO:0000256" key="3">
    <source>
        <dbReference type="ARBA" id="ARBA00022723"/>
    </source>
</evidence>
<evidence type="ECO:0000256" key="5">
    <source>
        <dbReference type="PIRSR" id="PIRSR602403-1"/>
    </source>
</evidence>
<proteinExistence type="inferred from homology"/>